<dbReference type="SUPFAM" id="SSF52833">
    <property type="entry name" value="Thioredoxin-like"/>
    <property type="match status" value="1"/>
</dbReference>
<dbReference type="Pfam" id="PF00085">
    <property type="entry name" value="Thioredoxin"/>
    <property type="match status" value="1"/>
</dbReference>
<proteinExistence type="predicted"/>
<name>A0ABR2WVM2_9FUNG</name>
<protein>
    <submittedName>
        <fullName evidence="3">Thioredoxin- transmembrane protein 2</fullName>
    </submittedName>
</protein>
<feature type="domain" description="Thioredoxin" evidence="2">
    <location>
        <begin position="125"/>
        <end position="221"/>
    </location>
</feature>
<sequence length="259" mass="29615">MSELAQRLFRVHYLSNLLLSSLPFIVRFTPTLCQRFLFADPDQVQATIEQRIYLGISFFILLKFRKTGSAEEFLSVTFLYAKVGGLLLLYFYGAWKLILFYLGVWTALFVFCPQPSYQGPSNVKELTNAELAQEIENTLKEDGNELAWVLLLAVSWSPKCQYFEVPYAKLSLAYGSDTLKFGKIDVEKYPEVAATYDVSTSSTTLELPTVVLIRNGKEYARLPSRSEGKTFSLWEHSEQSVIDEFQLDQLSYDLKPKSQ</sequence>
<gene>
    <name evidence="3" type="primary">TMX2</name>
    <name evidence="3" type="ORF">K7432_006032</name>
</gene>
<organism evidence="3 4">
    <name type="scientific">Basidiobolus ranarum</name>
    <dbReference type="NCBI Taxonomy" id="34480"/>
    <lineage>
        <taxon>Eukaryota</taxon>
        <taxon>Fungi</taxon>
        <taxon>Fungi incertae sedis</taxon>
        <taxon>Zoopagomycota</taxon>
        <taxon>Entomophthoromycotina</taxon>
        <taxon>Basidiobolomycetes</taxon>
        <taxon>Basidiobolales</taxon>
        <taxon>Basidiobolaceae</taxon>
        <taxon>Basidiobolus</taxon>
    </lineage>
</organism>
<evidence type="ECO:0000313" key="3">
    <source>
        <dbReference type="EMBL" id="KAK9765546.1"/>
    </source>
</evidence>
<dbReference type="Gene3D" id="3.40.30.10">
    <property type="entry name" value="Glutaredoxin"/>
    <property type="match status" value="1"/>
</dbReference>
<keyword evidence="4" id="KW-1185">Reference proteome</keyword>
<feature type="transmembrane region" description="Helical" evidence="1">
    <location>
        <begin position="73"/>
        <end position="92"/>
    </location>
</feature>
<keyword evidence="1" id="KW-0472">Membrane</keyword>
<evidence type="ECO:0000259" key="2">
    <source>
        <dbReference type="Pfam" id="PF00085"/>
    </source>
</evidence>
<keyword evidence="1" id="KW-1133">Transmembrane helix</keyword>
<reference evidence="3 4" key="1">
    <citation type="submission" date="2023-04" db="EMBL/GenBank/DDBJ databases">
        <title>Genome of Basidiobolus ranarum AG-B5.</title>
        <authorList>
            <person name="Stajich J.E."/>
            <person name="Carter-House D."/>
            <person name="Gryganskyi A."/>
        </authorList>
    </citation>
    <scope>NUCLEOTIDE SEQUENCE [LARGE SCALE GENOMIC DNA]</scope>
    <source>
        <strain evidence="3 4">AG-B5</strain>
    </source>
</reference>
<dbReference type="EMBL" id="JASJQH010000254">
    <property type="protein sequence ID" value="KAK9765546.1"/>
    <property type="molecule type" value="Genomic_DNA"/>
</dbReference>
<comment type="caution">
    <text evidence="3">The sequence shown here is derived from an EMBL/GenBank/DDBJ whole genome shotgun (WGS) entry which is preliminary data.</text>
</comment>
<dbReference type="Proteomes" id="UP001479436">
    <property type="component" value="Unassembled WGS sequence"/>
</dbReference>
<dbReference type="InterPro" id="IPR013766">
    <property type="entry name" value="Thioredoxin_domain"/>
</dbReference>
<evidence type="ECO:0000313" key="4">
    <source>
        <dbReference type="Proteomes" id="UP001479436"/>
    </source>
</evidence>
<dbReference type="InterPro" id="IPR036249">
    <property type="entry name" value="Thioredoxin-like_sf"/>
</dbReference>
<evidence type="ECO:0000256" key="1">
    <source>
        <dbReference type="SAM" id="Phobius"/>
    </source>
</evidence>
<keyword evidence="1 3" id="KW-0812">Transmembrane</keyword>
<accession>A0ABR2WVM2</accession>